<protein>
    <submittedName>
        <fullName evidence="5">Zinc finger SWIM domain-containing protein 3</fullName>
    </submittedName>
</protein>
<dbReference type="InterPro" id="IPR038765">
    <property type="entry name" value="Papain-like_cys_pep_sf"/>
</dbReference>
<reference evidence="5" key="1">
    <citation type="submission" date="2021-11" db="EMBL/GenBank/DDBJ databases">
        <authorList>
            <person name="Herlambang A."/>
            <person name="Guo Y."/>
            <person name="Takashima Y."/>
            <person name="Nishizawa T."/>
        </authorList>
    </citation>
    <scope>NUCLEOTIDE SEQUENCE</scope>
    <source>
        <strain evidence="5">E1425</strain>
    </source>
</reference>
<evidence type="ECO:0000313" key="6">
    <source>
        <dbReference type="Proteomes" id="UP000827284"/>
    </source>
</evidence>
<dbReference type="InterPro" id="IPR004330">
    <property type="entry name" value="FAR1_DNA_bnd_dom"/>
</dbReference>
<accession>A0A9P3HGD7</accession>
<dbReference type="OrthoDB" id="2398871at2759"/>
<evidence type="ECO:0000256" key="1">
    <source>
        <dbReference type="PROSITE-ProRule" id="PRU00325"/>
    </source>
</evidence>
<dbReference type="Pfam" id="PF03101">
    <property type="entry name" value="FAR1"/>
    <property type="match status" value="1"/>
</dbReference>
<dbReference type="EMBL" id="BQFW01000001">
    <property type="protein sequence ID" value="GJJ68155.1"/>
    <property type="molecule type" value="Genomic_DNA"/>
</dbReference>
<dbReference type="GO" id="GO:0008270">
    <property type="term" value="F:zinc ion binding"/>
    <property type="evidence" value="ECO:0007669"/>
    <property type="project" value="UniProtKB-KW"/>
</dbReference>
<proteinExistence type="predicted"/>
<organism evidence="5 6">
    <name type="scientific">Entomortierella parvispora</name>
    <dbReference type="NCBI Taxonomy" id="205924"/>
    <lineage>
        <taxon>Eukaryota</taxon>
        <taxon>Fungi</taxon>
        <taxon>Fungi incertae sedis</taxon>
        <taxon>Mucoromycota</taxon>
        <taxon>Mortierellomycotina</taxon>
        <taxon>Mortierellomycetes</taxon>
        <taxon>Mortierellales</taxon>
        <taxon>Mortierellaceae</taxon>
        <taxon>Entomortierella</taxon>
    </lineage>
</organism>
<reference evidence="5" key="2">
    <citation type="journal article" date="2022" name="Microbiol. Resour. Announc.">
        <title>Whole-Genome Sequence of Entomortierella parvispora E1425, a Mucoromycotan Fungus Associated with Burkholderiaceae-Related Endosymbiotic Bacteria.</title>
        <authorList>
            <person name="Herlambang A."/>
            <person name="Guo Y."/>
            <person name="Takashima Y."/>
            <person name="Narisawa K."/>
            <person name="Ohta H."/>
            <person name="Nishizawa T."/>
        </authorList>
    </citation>
    <scope>NUCLEOTIDE SEQUENCE</scope>
    <source>
        <strain evidence="5">E1425</strain>
    </source>
</reference>
<keyword evidence="6" id="KW-1185">Reference proteome</keyword>
<keyword evidence="1" id="KW-0863">Zinc-finger</keyword>
<evidence type="ECO:0000256" key="2">
    <source>
        <dbReference type="SAM" id="MobiDB-lite"/>
    </source>
</evidence>
<dbReference type="SUPFAM" id="SSF54001">
    <property type="entry name" value="Cysteine proteinases"/>
    <property type="match status" value="1"/>
</dbReference>
<comment type="caution">
    <text evidence="5">The sequence shown here is derived from an EMBL/GenBank/DDBJ whole genome shotgun (WGS) entry which is preliminary data.</text>
</comment>
<dbReference type="PROSITE" id="PS50966">
    <property type="entry name" value="ZF_SWIM"/>
    <property type="match status" value="1"/>
</dbReference>
<dbReference type="InterPro" id="IPR018289">
    <property type="entry name" value="MULE_transposase_dom"/>
</dbReference>
<dbReference type="Proteomes" id="UP000827284">
    <property type="component" value="Unassembled WGS sequence"/>
</dbReference>
<dbReference type="Pfam" id="PF10551">
    <property type="entry name" value="MULE"/>
    <property type="match status" value="1"/>
</dbReference>
<name>A0A9P3HGD7_9FUNG</name>
<evidence type="ECO:0000259" key="3">
    <source>
        <dbReference type="PROSITE" id="PS50966"/>
    </source>
</evidence>
<dbReference type="PANTHER" id="PTHR47718">
    <property type="entry name" value="OS01G0519700 PROTEIN"/>
    <property type="match status" value="1"/>
</dbReference>
<dbReference type="InterPro" id="IPR007527">
    <property type="entry name" value="Znf_SWIM"/>
</dbReference>
<dbReference type="Gene3D" id="3.40.395.10">
    <property type="entry name" value="Adenoviral Proteinase, Chain A"/>
    <property type="match status" value="1"/>
</dbReference>
<dbReference type="AlphaFoldDB" id="A0A9P3HGD7"/>
<sequence length="1164" mass="130788">MKANEMLLGASVSQKAWGIRIHGVGDFSHASVKILLGAVQTHTFIIQAMEMFNWIDAVSDRNFADWIRDLISNTSGIIHWEFQPTSEAPLAIGNAFCLMKECFINDEVVRTVLQLFAESYGASNRYLLITPTQLNNWRKNLYLEWKRDELRSGRVEKAFSIVYMPSHWGAIEVDFVKCQISFGDSLSYPTPREACQAIRQWIRCCGLDIDRWSSHIEHLDVPRQPASSGSCAVNSINAVERRMNPEIELWTHERSAHHRLRLLKLATGYNKIEHAAHASRGQGVARVADLDIVSANDPDIVTTDSIITDNAIVKVAVNEEIPTEDGVTTAVADAAILEETITSDAFLNVGPSSCGARAEAAAAAVTITSDALAADGPSSCGARAEVAAAAIAITGNSAEEGDSLPWTPYIGQLHETLEELEEKLHAWARKQGFFLRRMQSRLKRMNGQSPRVIFGCKKAGKHVPQKNVDPDKHRNCTSSRECCPCQIVVRSPRELFPRWRITSLVTDHCHELKKCDILESNQRDKRLSAEMLQLITTHAGKCDPKFIVYMLQHEWPDKAFDLRTVANAIQKAKNSAHIGGSEAAELHKILQDKTRNDKDWFFATDLDENGRLRRMFWMSPSQRYLYRRYRDVVISDNTYKTNRFGMPLNVIVIIDNAGKSRLVGCSLVSGESVEDYEWILEQLLAASDNVYPHIIFVDEDPAMEAACATTISKTTVLNCIWHLRQNLNKNLHGALGKDWNDFISAFWTTRNALTASDFERRWSEHVAVFGVDKPKIEGYLKRISEKREHWAWPWVGTRFTAGMQSTQRVESMNAAIKRAVNGKTSLPALFEAIEKKLSNEAQTSKYILYKTDTTVDPATSTFVQQMFADVIDANNRYLGIAAKSQMKLEMSRSVLYQSNPHTGIDACAPRSIEGGDFEEIERSSKDDREMSSLQSIQTIVGSDRIVQIFDVTFRLDTERKSLQHILLLADGSYICTCLLLQNSGFVCRHYFHLMQVSDRCKYHVRLIPMRWFKEELQDLTDLDLSGAFLSAKTQKTVAQVGSAEGEPASSFMSDIMKVFPSVPSLSGVDKRNLSKKRRIGEISGLMKNIMDTVNSNPEVFETVKDGLNRVIVRGAGEEGMKDPHYTKTKGRPRTSRIKSSMETKKKSTKCGVCSGEGHNSRQHS</sequence>
<evidence type="ECO:0000313" key="5">
    <source>
        <dbReference type="EMBL" id="GJJ76279.1"/>
    </source>
</evidence>
<keyword evidence="1" id="KW-0479">Metal-binding</keyword>
<feature type="domain" description="SWIM-type" evidence="3">
    <location>
        <begin position="949"/>
        <end position="998"/>
    </location>
</feature>
<feature type="region of interest" description="Disordered" evidence="2">
    <location>
        <begin position="1119"/>
        <end position="1164"/>
    </location>
</feature>
<feature type="compositionally biased region" description="Basic residues" evidence="2">
    <location>
        <begin position="1126"/>
        <end position="1136"/>
    </location>
</feature>
<gene>
    <name evidence="4" type="ORF">EMPS_00501</name>
    <name evidence="5" type="ORF">EMPS_08638</name>
</gene>
<dbReference type="PANTHER" id="PTHR47718:SF3">
    <property type="entry name" value="PROTEIN FAR1-RELATED SEQUENCE 5-LIKE"/>
    <property type="match status" value="1"/>
</dbReference>
<keyword evidence="1" id="KW-0862">Zinc</keyword>
<dbReference type="EMBL" id="BQFW01000012">
    <property type="protein sequence ID" value="GJJ76279.1"/>
    <property type="molecule type" value="Genomic_DNA"/>
</dbReference>
<evidence type="ECO:0000313" key="4">
    <source>
        <dbReference type="EMBL" id="GJJ68155.1"/>
    </source>
</evidence>